<feature type="transmembrane region" description="Helical" evidence="1">
    <location>
        <begin position="6"/>
        <end position="24"/>
    </location>
</feature>
<dbReference type="RefSeq" id="WP_133262174.1">
    <property type="nucleotide sequence ID" value="NZ_SJCY01000004.1"/>
</dbReference>
<protein>
    <submittedName>
        <fullName evidence="2">Uncharacterized protein</fullName>
    </submittedName>
</protein>
<accession>A0A4R5MMD9</accession>
<feature type="transmembrane region" description="Helical" evidence="1">
    <location>
        <begin position="33"/>
        <end position="54"/>
    </location>
</feature>
<organism evidence="2 3">
    <name type="scientific">Pedobacter changchengzhani</name>
    <dbReference type="NCBI Taxonomy" id="2529274"/>
    <lineage>
        <taxon>Bacteria</taxon>
        <taxon>Pseudomonadati</taxon>
        <taxon>Bacteroidota</taxon>
        <taxon>Sphingobacteriia</taxon>
        <taxon>Sphingobacteriales</taxon>
        <taxon>Sphingobacteriaceae</taxon>
        <taxon>Pedobacter</taxon>
    </lineage>
</organism>
<dbReference type="EMBL" id="SJCY01000004">
    <property type="protein sequence ID" value="TDG36445.1"/>
    <property type="molecule type" value="Genomic_DNA"/>
</dbReference>
<dbReference type="Proteomes" id="UP000295668">
    <property type="component" value="Unassembled WGS sequence"/>
</dbReference>
<keyword evidence="3" id="KW-1185">Reference proteome</keyword>
<keyword evidence="1" id="KW-0812">Transmembrane</keyword>
<gene>
    <name evidence="2" type="ORF">EZJ43_07970</name>
</gene>
<keyword evidence="1" id="KW-1133">Transmembrane helix</keyword>
<dbReference type="OrthoDB" id="710473at2"/>
<evidence type="ECO:0000313" key="3">
    <source>
        <dbReference type="Proteomes" id="UP000295668"/>
    </source>
</evidence>
<feature type="transmembrane region" description="Helical" evidence="1">
    <location>
        <begin position="60"/>
        <end position="79"/>
    </location>
</feature>
<comment type="caution">
    <text evidence="2">The sequence shown here is derived from an EMBL/GenBank/DDBJ whole genome shotgun (WGS) entry which is preliminary data.</text>
</comment>
<proteinExistence type="predicted"/>
<keyword evidence="1" id="KW-0472">Membrane</keyword>
<evidence type="ECO:0000313" key="2">
    <source>
        <dbReference type="EMBL" id="TDG36445.1"/>
    </source>
</evidence>
<name>A0A4R5MMD9_9SPHI</name>
<evidence type="ECO:0000256" key="1">
    <source>
        <dbReference type="SAM" id="Phobius"/>
    </source>
</evidence>
<dbReference type="AlphaFoldDB" id="A0A4R5MMD9"/>
<sequence length="171" mass="20338">MKTAKTILFSGAILLPIIGFINLITNYFYNIELLYLTFFWYWLILFIVNLFIVFGSKTKFFSSLFFGLAFITLSIYQLLSFDFYIRKPIDGAHYQVEGYRDHYKVVERYFLLEKTISEKPSEIFSTNNTKTGVVFWFEVKLLAETEHELVLEIISNMGKQHDTLVKRKFWE</sequence>
<reference evidence="2 3" key="1">
    <citation type="submission" date="2019-02" db="EMBL/GenBank/DDBJ databases">
        <title>Pedobacter sp. nov., a novel speices isolated from soil of pinguins habitat in Antarcitica.</title>
        <authorList>
            <person name="He R.-H."/>
        </authorList>
    </citation>
    <scope>NUCLEOTIDE SEQUENCE [LARGE SCALE GENOMIC DNA]</scope>
    <source>
        <strain evidence="2 3">E01020</strain>
    </source>
</reference>